<evidence type="ECO:0000313" key="2">
    <source>
        <dbReference type="EMBL" id="CAA9249176.1"/>
    </source>
</evidence>
<feature type="compositionally biased region" description="Basic and acidic residues" evidence="1">
    <location>
        <begin position="91"/>
        <end position="113"/>
    </location>
</feature>
<evidence type="ECO:0000256" key="1">
    <source>
        <dbReference type="SAM" id="MobiDB-lite"/>
    </source>
</evidence>
<feature type="compositionally biased region" description="Basic residues" evidence="1">
    <location>
        <begin position="80"/>
        <end position="90"/>
    </location>
</feature>
<protein>
    <submittedName>
        <fullName evidence="2">Putative membrane protein</fullName>
    </submittedName>
</protein>
<feature type="compositionally biased region" description="Basic and acidic residues" evidence="1">
    <location>
        <begin position="183"/>
        <end position="194"/>
    </location>
</feature>
<sequence length="266" mass="27163">GGRDLHPVEGAVVPGAAGQRGPAADRHRPRPALAGTALGALAGARGPWLLPRADRAADAPMGPGDARGSLRPPGAGAGAYRRHHRARRRGRAEPDRGARHPGAERRSGADDGASRPAAPPPGGAPRLHRRPGLAGAWRHDGGGCGGAALARPRRAGGPDAAGAGGAQHLGERDPHPEAPAAEAGRDLAARHLGEPHAAVGGRLPQGGLDGNHSLAGQLPHRPDARRTDGCLLPRPAARIRVERPRMGRARRLSPHGADGCRLPRAV</sequence>
<gene>
    <name evidence="2" type="ORF">AVDCRST_MAG27-1944</name>
</gene>
<accession>A0A6J4IG26</accession>
<feature type="region of interest" description="Disordered" evidence="1">
    <location>
        <begin position="1"/>
        <end position="38"/>
    </location>
</feature>
<organism evidence="2">
    <name type="scientific">uncultured Craurococcus sp</name>
    <dbReference type="NCBI Taxonomy" id="1135998"/>
    <lineage>
        <taxon>Bacteria</taxon>
        <taxon>Pseudomonadati</taxon>
        <taxon>Pseudomonadota</taxon>
        <taxon>Alphaproteobacteria</taxon>
        <taxon>Acetobacterales</taxon>
        <taxon>Acetobacteraceae</taxon>
        <taxon>Craurococcus</taxon>
        <taxon>environmental samples</taxon>
    </lineage>
</organism>
<proteinExistence type="predicted"/>
<feature type="non-terminal residue" evidence="2">
    <location>
        <position position="266"/>
    </location>
</feature>
<dbReference type="EMBL" id="CADCTD010000078">
    <property type="protein sequence ID" value="CAA9249176.1"/>
    <property type="molecule type" value="Genomic_DNA"/>
</dbReference>
<dbReference type="AlphaFoldDB" id="A0A6J4IG26"/>
<name>A0A6J4IG26_9PROT</name>
<feature type="region of interest" description="Disordered" evidence="1">
    <location>
        <begin position="53"/>
        <end position="266"/>
    </location>
</feature>
<feature type="compositionally biased region" description="Low complexity" evidence="1">
    <location>
        <begin position="147"/>
        <end position="161"/>
    </location>
</feature>
<reference evidence="2" key="1">
    <citation type="submission" date="2020-02" db="EMBL/GenBank/DDBJ databases">
        <authorList>
            <person name="Meier V. D."/>
        </authorList>
    </citation>
    <scope>NUCLEOTIDE SEQUENCE</scope>
    <source>
        <strain evidence="2">AVDCRST_MAG27</strain>
    </source>
</reference>
<feature type="non-terminal residue" evidence="2">
    <location>
        <position position="1"/>
    </location>
</feature>